<evidence type="ECO:0000313" key="2">
    <source>
        <dbReference type="EMBL" id="EGF26706.1"/>
    </source>
</evidence>
<organism evidence="2 3">
    <name type="scientific">Rhodopirellula baltica WH47</name>
    <dbReference type="NCBI Taxonomy" id="991778"/>
    <lineage>
        <taxon>Bacteria</taxon>
        <taxon>Pseudomonadati</taxon>
        <taxon>Planctomycetota</taxon>
        <taxon>Planctomycetia</taxon>
        <taxon>Pirellulales</taxon>
        <taxon>Pirellulaceae</taxon>
        <taxon>Rhodopirellula</taxon>
    </lineage>
</organism>
<comment type="caution">
    <text evidence="2">The sequence shown here is derived from an EMBL/GenBank/DDBJ whole genome shotgun (WGS) entry which is preliminary data.</text>
</comment>
<feature type="domain" description="MaoC-like" evidence="1">
    <location>
        <begin position="104"/>
        <end position="203"/>
    </location>
</feature>
<dbReference type="AlphaFoldDB" id="F2AUD9"/>
<dbReference type="EMBL" id="AFAR01000176">
    <property type="protein sequence ID" value="EGF26706.1"/>
    <property type="molecule type" value="Genomic_DNA"/>
</dbReference>
<gene>
    <name evidence="2" type="ORF">RBWH47_00331</name>
</gene>
<dbReference type="GO" id="GO:0019171">
    <property type="term" value="F:(3R)-hydroxyacyl-[acyl-carrier-protein] dehydratase activity"/>
    <property type="evidence" value="ECO:0007669"/>
    <property type="project" value="TreeGrafter"/>
</dbReference>
<dbReference type="PANTHER" id="PTHR43437:SF3">
    <property type="entry name" value="HYDROXYACYL-THIOESTER DEHYDRATASE TYPE 2, MITOCHONDRIAL"/>
    <property type="match status" value="1"/>
</dbReference>
<evidence type="ECO:0000313" key="3">
    <source>
        <dbReference type="Proteomes" id="UP000006222"/>
    </source>
</evidence>
<dbReference type="PANTHER" id="PTHR43437">
    <property type="entry name" value="HYDROXYACYL-THIOESTER DEHYDRATASE TYPE 2, MITOCHONDRIAL-RELATED"/>
    <property type="match status" value="1"/>
</dbReference>
<dbReference type="GO" id="GO:0006633">
    <property type="term" value="P:fatty acid biosynthetic process"/>
    <property type="evidence" value="ECO:0007669"/>
    <property type="project" value="TreeGrafter"/>
</dbReference>
<accession>F2AUD9</accession>
<reference evidence="2 3" key="1">
    <citation type="journal article" date="2013" name="Mar. Genomics">
        <title>Expression of sulfatases in Rhodopirellula baltica and the diversity of sulfatases in the genus Rhodopirellula.</title>
        <authorList>
            <person name="Wegner C.E."/>
            <person name="Richter-Heitmann T."/>
            <person name="Klindworth A."/>
            <person name="Klockow C."/>
            <person name="Richter M."/>
            <person name="Achstetter T."/>
            <person name="Glockner F.O."/>
            <person name="Harder J."/>
        </authorList>
    </citation>
    <scope>NUCLEOTIDE SEQUENCE [LARGE SCALE GENOMIC DNA]</scope>
    <source>
        <strain evidence="2 3">WH47</strain>
    </source>
</reference>
<proteinExistence type="predicted"/>
<dbReference type="InterPro" id="IPR002539">
    <property type="entry name" value="MaoC-like_dom"/>
</dbReference>
<dbReference type="Pfam" id="PF01575">
    <property type="entry name" value="MaoC_dehydratas"/>
    <property type="match status" value="1"/>
</dbReference>
<dbReference type="PATRIC" id="fig|991778.3.peg.3546"/>
<name>F2AUD9_RHOBT</name>
<dbReference type="InterPro" id="IPR029069">
    <property type="entry name" value="HotDog_dom_sf"/>
</dbReference>
<dbReference type="Gene3D" id="3.10.129.10">
    <property type="entry name" value="Hotdog Thioesterase"/>
    <property type="match status" value="1"/>
</dbReference>
<evidence type="ECO:0000259" key="1">
    <source>
        <dbReference type="Pfam" id="PF01575"/>
    </source>
</evidence>
<protein>
    <submittedName>
        <fullName evidence="2">MaoC-related acyl dehydratase</fullName>
    </submittedName>
</protein>
<dbReference type="SUPFAM" id="SSF54637">
    <property type="entry name" value="Thioesterase/thiol ester dehydrase-isomerase"/>
    <property type="match status" value="1"/>
</dbReference>
<dbReference type="InterPro" id="IPR050965">
    <property type="entry name" value="UPF0336/Enoyl-CoA_hydratase"/>
</dbReference>
<dbReference type="Proteomes" id="UP000006222">
    <property type="component" value="Unassembled WGS sequence"/>
</dbReference>
<sequence>MQFFRPKCRLGEPRVRLAWLRGLNDLHRPLLTRGQPTDFDPRGSRWSTFKQGMMPMSDSTPIQNAIIPSQNATRPDPVVIAKDSPEPTETLYCEDLQVGDEWLSPWRTITADDVRAFSVLTGDFDPLHDEDENGESLMPKSPFGRPVAHGLLGLSVLAGLSTEYPRAATLALVSVSDWNFDNPVFFGERVRVVTTVESTEAHGRRAAKITWHRQLISDDGRTLQQGKFVTLVASNKRYRRQPR</sequence>